<protein>
    <submittedName>
        <fullName evidence="5">ESAT-6 protein secretion system EspG family protein</fullName>
    </submittedName>
</protein>
<name>A0A2S6GL84_9PSEU</name>
<comment type="subcellular location">
    <subcellularLocation>
        <location evidence="1">Cytoplasm</location>
    </subcellularLocation>
</comment>
<keyword evidence="6" id="KW-1185">Reference proteome</keyword>
<evidence type="ECO:0000256" key="1">
    <source>
        <dbReference type="ARBA" id="ARBA00004496"/>
    </source>
</evidence>
<sequence>MRPISLTLVEFDLVWESLGFTDRPYPLEIPSFGETTDDRDRLRKEVVDGLAARGLHDGRDLDRHLEDDLTLLARHSYSVDGLLSVGRHVRLLGAGRPARAALAVQTGERIKIGQLTGAVAIVGEIVGLVPDADPGPGTSVTLPKSVFNNAIDAYVETGFAGLETALNQGGISGRDMRTIATLVENSRHGGGQVAANSVDQVGRKNRTDVVNWFDTTAGRYLALPTRRDGVDWLTLAPADTPRLAQRLRDLVASVH</sequence>
<dbReference type="InterPro" id="IPR025734">
    <property type="entry name" value="EspG"/>
</dbReference>
<dbReference type="Pfam" id="PF14011">
    <property type="entry name" value="ESX-1_EspG"/>
    <property type="match status" value="1"/>
</dbReference>
<evidence type="ECO:0000256" key="4">
    <source>
        <dbReference type="ARBA" id="ARBA00023186"/>
    </source>
</evidence>
<gene>
    <name evidence="5" type="ORF">CLV40_112178</name>
</gene>
<evidence type="ECO:0000313" key="6">
    <source>
        <dbReference type="Proteomes" id="UP000239203"/>
    </source>
</evidence>
<organism evidence="5 6">
    <name type="scientific">Actinokineospora auranticolor</name>
    <dbReference type="NCBI Taxonomy" id="155976"/>
    <lineage>
        <taxon>Bacteria</taxon>
        <taxon>Bacillati</taxon>
        <taxon>Actinomycetota</taxon>
        <taxon>Actinomycetes</taxon>
        <taxon>Pseudonocardiales</taxon>
        <taxon>Pseudonocardiaceae</taxon>
        <taxon>Actinokineospora</taxon>
    </lineage>
</organism>
<proteinExistence type="inferred from homology"/>
<keyword evidence="4" id="KW-0143">Chaperone</keyword>
<accession>A0A2S6GL84</accession>
<evidence type="ECO:0000256" key="3">
    <source>
        <dbReference type="ARBA" id="ARBA00022490"/>
    </source>
</evidence>
<comment type="caution">
    <text evidence="5">The sequence shown here is derived from an EMBL/GenBank/DDBJ whole genome shotgun (WGS) entry which is preliminary data.</text>
</comment>
<reference evidence="5 6" key="1">
    <citation type="submission" date="2018-02" db="EMBL/GenBank/DDBJ databases">
        <title>Genomic Encyclopedia of Archaeal and Bacterial Type Strains, Phase II (KMG-II): from individual species to whole genera.</title>
        <authorList>
            <person name="Goeker M."/>
        </authorList>
    </citation>
    <scope>NUCLEOTIDE SEQUENCE [LARGE SCALE GENOMIC DNA]</scope>
    <source>
        <strain evidence="5 6">YU 961-1</strain>
    </source>
</reference>
<evidence type="ECO:0000313" key="5">
    <source>
        <dbReference type="EMBL" id="PPK65911.1"/>
    </source>
</evidence>
<evidence type="ECO:0000256" key="2">
    <source>
        <dbReference type="ARBA" id="ARBA00006411"/>
    </source>
</evidence>
<dbReference type="Proteomes" id="UP000239203">
    <property type="component" value="Unassembled WGS sequence"/>
</dbReference>
<dbReference type="EMBL" id="PTIX01000012">
    <property type="protein sequence ID" value="PPK65911.1"/>
    <property type="molecule type" value="Genomic_DNA"/>
</dbReference>
<dbReference type="RefSeq" id="WP_181043651.1">
    <property type="nucleotide sequence ID" value="NZ_CP154825.1"/>
</dbReference>
<comment type="similarity">
    <text evidence="2">Belongs to the EspG family.</text>
</comment>
<keyword evidence="3" id="KW-0963">Cytoplasm</keyword>
<dbReference type="AlphaFoldDB" id="A0A2S6GL84"/>